<dbReference type="EMBL" id="JACHKA010000001">
    <property type="protein sequence ID" value="MBB5987443.1"/>
    <property type="molecule type" value="Genomic_DNA"/>
</dbReference>
<dbReference type="Gene3D" id="3.40.50.1110">
    <property type="entry name" value="SGNH hydrolase"/>
    <property type="match status" value="1"/>
</dbReference>
<dbReference type="InterPro" id="IPR013830">
    <property type="entry name" value="SGNH_hydro"/>
</dbReference>
<proteinExistence type="predicted"/>
<protein>
    <submittedName>
        <fullName evidence="2">Lysophospholipase L1-like esterase</fullName>
    </submittedName>
</protein>
<gene>
    <name evidence="2" type="ORF">HNP60_003417</name>
</gene>
<dbReference type="SUPFAM" id="SSF52266">
    <property type="entry name" value="SGNH hydrolase"/>
    <property type="match status" value="1"/>
</dbReference>
<keyword evidence="3" id="KW-1185">Reference proteome</keyword>
<comment type="caution">
    <text evidence="2">The sequence shown here is derived from an EMBL/GenBank/DDBJ whole genome shotgun (WGS) entry which is preliminary data.</text>
</comment>
<name>A0ABR6NLN5_9SPHN</name>
<sequence length="467" mass="48293">MTTSITGFPFPIGHALIPGGAAGEHVVPGHLKPGDTLLHVRDITNGTPPSAVDRTAEFAVSTTKAGVIVNTTTNTSGRFLSVLWASGGGTAEEGPALDPSVSGLTLANTAAIRAGFAAVRAGTRDMRIITVGDSTTATGGVVTGNSRYNSWPARMARLLRDGGLATSHENLVGFNGQGTAANMNASFPNFTFTGQCNPVEESLGGKILGQSAAGTFTFTPSENVTGYRVLYAKSTSAGVFSWRINGGAATNVDRQIGAGYELGELIIDADDVPALATPGLHTISFSWVSGYHAVISIEGLRGERVVNVYNAAISSSKAVDWPTPTGRPYYRLELLQAEQADLVLINLGINDWRAANWTSAYNTALQSLITAAKAGGADVILLCPCPSAETSGESISAVRQGAYNDAILALGASNSVPVVNLRSFYGSGDAAVSAGYLLADGIHQTPEGYAATATLMADTLAYIEQMS</sequence>
<evidence type="ECO:0000259" key="1">
    <source>
        <dbReference type="Pfam" id="PF13472"/>
    </source>
</evidence>
<dbReference type="RefSeq" id="WP_260394958.1">
    <property type="nucleotide sequence ID" value="NZ_JACHKA010000001.1"/>
</dbReference>
<dbReference type="Pfam" id="PF13472">
    <property type="entry name" value="Lipase_GDSL_2"/>
    <property type="match status" value="1"/>
</dbReference>
<dbReference type="InterPro" id="IPR036514">
    <property type="entry name" value="SGNH_hydro_sf"/>
</dbReference>
<evidence type="ECO:0000313" key="2">
    <source>
        <dbReference type="EMBL" id="MBB5987443.1"/>
    </source>
</evidence>
<feature type="domain" description="SGNH hydrolase-type esterase" evidence="1">
    <location>
        <begin position="304"/>
        <end position="451"/>
    </location>
</feature>
<dbReference type="InterPro" id="IPR051532">
    <property type="entry name" value="Ester_Hydrolysis_Enzymes"/>
</dbReference>
<evidence type="ECO:0000313" key="3">
    <source>
        <dbReference type="Proteomes" id="UP001138540"/>
    </source>
</evidence>
<organism evidence="2 3">
    <name type="scientific">Sphingobium lignivorans</name>
    <dbReference type="NCBI Taxonomy" id="2735886"/>
    <lineage>
        <taxon>Bacteria</taxon>
        <taxon>Pseudomonadati</taxon>
        <taxon>Pseudomonadota</taxon>
        <taxon>Alphaproteobacteria</taxon>
        <taxon>Sphingomonadales</taxon>
        <taxon>Sphingomonadaceae</taxon>
        <taxon>Sphingobium</taxon>
    </lineage>
</organism>
<dbReference type="PANTHER" id="PTHR30383">
    <property type="entry name" value="THIOESTERASE 1/PROTEASE 1/LYSOPHOSPHOLIPASE L1"/>
    <property type="match status" value="1"/>
</dbReference>
<accession>A0ABR6NLN5</accession>
<dbReference type="CDD" id="cd00229">
    <property type="entry name" value="SGNH_hydrolase"/>
    <property type="match status" value="1"/>
</dbReference>
<dbReference type="Proteomes" id="UP001138540">
    <property type="component" value="Unassembled WGS sequence"/>
</dbReference>
<reference evidence="2 3" key="1">
    <citation type="submission" date="2020-08" db="EMBL/GenBank/DDBJ databases">
        <title>Exploring microbial biodiversity for novel pathways involved in the catabolism of aromatic compounds derived from lignin.</title>
        <authorList>
            <person name="Elkins J."/>
        </authorList>
    </citation>
    <scope>NUCLEOTIDE SEQUENCE [LARGE SCALE GENOMIC DNA]</scope>
    <source>
        <strain evidence="2 3">B1D3A</strain>
    </source>
</reference>